<dbReference type="InterPro" id="IPR051573">
    <property type="entry name" value="Ankyrin-SOCS_box_domain"/>
</dbReference>
<dbReference type="PROSITE" id="PS50225">
    <property type="entry name" value="SOCS"/>
    <property type="match status" value="1"/>
</dbReference>
<evidence type="ECO:0000256" key="1">
    <source>
        <dbReference type="ARBA" id="ARBA00004240"/>
    </source>
</evidence>
<dbReference type="Pfam" id="PF07525">
    <property type="entry name" value="SOCS_box"/>
    <property type="match status" value="1"/>
</dbReference>
<dbReference type="Pfam" id="PF13637">
    <property type="entry name" value="Ank_4"/>
    <property type="match status" value="1"/>
</dbReference>
<dbReference type="InterPro" id="IPR036036">
    <property type="entry name" value="SOCS_box-like_dom_sf"/>
</dbReference>
<keyword evidence="4" id="KW-0677">Repeat</keyword>
<name>A0A3B3QEQ1_9TELE</name>
<dbReference type="Gene3D" id="1.25.40.20">
    <property type="entry name" value="Ankyrin repeat-containing domain"/>
    <property type="match status" value="1"/>
</dbReference>
<dbReference type="GO" id="GO:0005783">
    <property type="term" value="C:endoplasmic reticulum"/>
    <property type="evidence" value="ECO:0007669"/>
    <property type="project" value="UniProtKB-SubCell"/>
</dbReference>
<evidence type="ECO:0000256" key="3">
    <source>
        <dbReference type="ARBA" id="ARBA00005949"/>
    </source>
</evidence>
<dbReference type="PANTHER" id="PTHR24136:SF14">
    <property type="entry name" value="ANKYRIN REPEAT AND SOCS BOX PROTEIN 11"/>
    <property type="match status" value="1"/>
</dbReference>
<proteinExistence type="inferred from homology"/>
<keyword evidence="12" id="KW-1185">Reference proteome</keyword>
<dbReference type="AlphaFoldDB" id="A0A3B3QEQ1"/>
<comment type="similarity">
    <text evidence="3">Belongs to the ankyrin SOCS box (ASB) family.</text>
</comment>
<dbReference type="GO" id="GO:0045732">
    <property type="term" value="P:positive regulation of protein catabolic process"/>
    <property type="evidence" value="ECO:0007669"/>
    <property type="project" value="TreeGrafter"/>
</dbReference>
<evidence type="ECO:0000313" key="12">
    <source>
        <dbReference type="Proteomes" id="UP000261540"/>
    </source>
</evidence>
<feature type="repeat" description="ANK" evidence="9">
    <location>
        <begin position="38"/>
        <end position="70"/>
    </location>
</feature>
<dbReference type="GO" id="GO:0035556">
    <property type="term" value="P:intracellular signal transduction"/>
    <property type="evidence" value="ECO:0007669"/>
    <property type="project" value="InterPro"/>
</dbReference>
<reference evidence="11" key="1">
    <citation type="submission" date="2025-08" db="UniProtKB">
        <authorList>
            <consortium name="Ensembl"/>
        </authorList>
    </citation>
    <scope>IDENTIFICATION</scope>
</reference>
<keyword evidence="6" id="KW-0256">Endoplasmic reticulum</keyword>
<feature type="repeat" description="ANK" evidence="9">
    <location>
        <begin position="143"/>
        <end position="172"/>
    </location>
</feature>
<evidence type="ECO:0000256" key="7">
    <source>
        <dbReference type="ARBA" id="ARBA00023043"/>
    </source>
</evidence>
<organism evidence="11 12">
    <name type="scientific">Paramormyrops kingsleyae</name>
    <dbReference type="NCBI Taxonomy" id="1676925"/>
    <lineage>
        <taxon>Eukaryota</taxon>
        <taxon>Metazoa</taxon>
        <taxon>Chordata</taxon>
        <taxon>Craniata</taxon>
        <taxon>Vertebrata</taxon>
        <taxon>Euteleostomi</taxon>
        <taxon>Actinopterygii</taxon>
        <taxon>Neopterygii</taxon>
        <taxon>Teleostei</taxon>
        <taxon>Osteoglossocephala</taxon>
        <taxon>Osteoglossomorpha</taxon>
        <taxon>Osteoglossiformes</taxon>
        <taxon>Mormyridae</taxon>
        <taxon>Paramormyrops</taxon>
    </lineage>
</organism>
<dbReference type="SUPFAM" id="SSF158235">
    <property type="entry name" value="SOCS box-like"/>
    <property type="match status" value="1"/>
</dbReference>
<dbReference type="InterPro" id="IPR001496">
    <property type="entry name" value="SOCS_box"/>
</dbReference>
<feature type="domain" description="SOCS box" evidence="10">
    <location>
        <begin position="244"/>
        <end position="304"/>
    </location>
</feature>
<dbReference type="Gene3D" id="1.10.750.20">
    <property type="entry name" value="SOCS box"/>
    <property type="match status" value="1"/>
</dbReference>
<evidence type="ECO:0000313" key="11">
    <source>
        <dbReference type="Ensembl" id="ENSPKIP00000004075.1"/>
    </source>
</evidence>
<evidence type="ECO:0000259" key="10">
    <source>
        <dbReference type="PROSITE" id="PS50225"/>
    </source>
</evidence>
<dbReference type="SMART" id="SM00248">
    <property type="entry name" value="ANK"/>
    <property type="match status" value="6"/>
</dbReference>
<dbReference type="Pfam" id="PF12796">
    <property type="entry name" value="Ank_2"/>
    <property type="match status" value="1"/>
</dbReference>
<dbReference type="FunFam" id="1.25.40.20:FF:000016">
    <property type="entry name" value="Ankyrin repeat and SOCS box containing 5"/>
    <property type="match status" value="1"/>
</dbReference>
<keyword evidence="7 9" id="KW-0040">ANK repeat</keyword>
<reference evidence="11" key="2">
    <citation type="submission" date="2025-09" db="UniProtKB">
        <authorList>
            <consortium name="Ensembl"/>
        </authorList>
    </citation>
    <scope>IDENTIFICATION</scope>
</reference>
<dbReference type="PROSITE" id="PS50088">
    <property type="entry name" value="ANK_REPEAT"/>
    <property type="match status" value="5"/>
</dbReference>
<dbReference type="Proteomes" id="UP000261540">
    <property type="component" value="Unplaced"/>
</dbReference>
<feature type="repeat" description="ANK" evidence="9">
    <location>
        <begin position="71"/>
        <end position="103"/>
    </location>
</feature>
<dbReference type="GO" id="GO:0016567">
    <property type="term" value="P:protein ubiquitination"/>
    <property type="evidence" value="ECO:0007669"/>
    <property type="project" value="UniProtKB-UniPathway"/>
</dbReference>
<dbReference type="InterPro" id="IPR002110">
    <property type="entry name" value="Ankyrin_rpt"/>
</dbReference>
<dbReference type="GeneTree" id="ENSGT00940000160592"/>
<sequence length="328" mass="35597">MAIHSTRMRISIPMSIVNMHMNSIWFYGIFLNLSGSWADRSPLHEAAFHGQLLALMTLVAQGFSVNIVTMEKVSPLHDACLGGRVSCARFLLEKGAAVNATTIDGVTPLFSACRGGSPACVQLLLDHGSALHPTHGSTLLVASPIHEAAQRGHWECMEILIAHGVDLDLEIPKLGTPLYISCVSQKVHCVERLLQLGADASRGRGQDTPLHAAARQTDVHVVELLIDYGADVWSRDGEGRRPVELAMPLSLVEAELLLREHPPALSQLCRLHIRHVLGSVRLHLAPNLGLPSHLYSFLFYRPDPGSLDHSPLGHGSGTSAPSFSFLLM</sequence>
<evidence type="ECO:0000256" key="6">
    <source>
        <dbReference type="ARBA" id="ARBA00022824"/>
    </source>
</evidence>
<evidence type="ECO:0000256" key="9">
    <source>
        <dbReference type="PROSITE-ProRule" id="PRU00023"/>
    </source>
</evidence>
<keyword evidence="5" id="KW-0833">Ubl conjugation pathway</keyword>
<dbReference type="Ensembl" id="ENSPKIT00000028047.1">
    <property type="protein sequence ID" value="ENSPKIP00000004075.1"/>
    <property type="gene ID" value="ENSPKIG00000021306.1"/>
</dbReference>
<dbReference type="SMART" id="SM00969">
    <property type="entry name" value="SOCS_box"/>
    <property type="match status" value="1"/>
</dbReference>
<evidence type="ECO:0000256" key="8">
    <source>
        <dbReference type="ARBA" id="ARBA00044976"/>
    </source>
</evidence>
<dbReference type="PROSITE" id="PS50297">
    <property type="entry name" value="ANK_REP_REGION"/>
    <property type="match status" value="4"/>
</dbReference>
<evidence type="ECO:0000256" key="4">
    <source>
        <dbReference type="ARBA" id="ARBA00022737"/>
    </source>
</evidence>
<protein>
    <recommendedName>
        <fullName evidence="8">Ankyrin repeat and SOCS box protein 11</fullName>
    </recommendedName>
</protein>
<comment type="subcellular location">
    <subcellularLocation>
        <location evidence="1">Endoplasmic reticulum</location>
    </subcellularLocation>
</comment>
<dbReference type="UniPathway" id="UPA00143"/>
<feature type="repeat" description="ANK" evidence="9">
    <location>
        <begin position="205"/>
        <end position="237"/>
    </location>
</feature>
<evidence type="ECO:0000256" key="2">
    <source>
        <dbReference type="ARBA" id="ARBA00004906"/>
    </source>
</evidence>
<comment type="pathway">
    <text evidence="2">Protein modification; protein ubiquitination.</text>
</comment>
<accession>A0A3B3QEQ1</accession>
<dbReference type="PANTHER" id="PTHR24136">
    <property type="entry name" value="SOWAH (DROSOPHILA) HOMOLOG"/>
    <property type="match status" value="1"/>
</dbReference>
<dbReference type="SUPFAM" id="SSF48403">
    <property type="entry name" value="Ankyrin repeat"/>
    <property type="match status" value="1"/>
</dbReference>
<feature type="repeat" description="ANK" evidence="9">
    <location>
        <begin position="104"/>
        <end position="136"/>
    </location>
</feature>
<dbReference type="InterPro" id="IPR036770">
    <property type="entry name" value="Ankyrin_rpt-contain_sf"/>
</dbReference>
<evidence type="ECO:0000256" key="5">
    <source>
        <dbReference type="ARBA" id="ARBA00022786"/>
    </source>
</evidence>